<dbReference type="EMBL" id="BAAAHU010000050">
    <property type="protein sequence ID" value="GAA1014016.1"/>
    <property type="molecule type" value="Genomic_DNA"/>
</dbReference>
<keyword evidence="3" id="KW-1185">Reference proteome</keyword>
<protein>
    <submittedName>
        <fullName evidence="2">Uncharacterized protein</fullName>
    </submittedName>
</protein>
<proteinExistence type="predicted"/>
<reference evidence="2 3" key="1">
    <citation type="journal article" date="2019" name="Int. J. Syst. Evol. Microbiol.">
        <title>The Global Catalogue of Microorganisms (GCM) 10K type strain sequencing project: providing services to taxonomists for standard genome sequencing and annotation.</title>
        <authorList>
            <consortium name="The Broad Institute Genomics Platform"/>
            <consortium name="The Broad Institute Genome Sequencing Center for Infectious Disease"/>
            <person name="Wu L."/>
            <person name="Ma J."/>
        </authorList>
    </citation>
    <scope>NUCLEOTIDE SEQUENCE [LARGE SCALE GENOMIC DNA]</scope>
    <source>
        <strain evidence="2 3">JCM 11269</strain>
    </source>
</reference>
<feature type="region of interest" description="Disordered" evidence="1">
    <location>
        <begin position="1"/>
        <end position="123"/>
    </location>
</feature>
<accession>A0ABN1T3K2</accession>
<dbReference type="Proteomes" id="UP001501072">
    <property type="component" value="Unassembled WGS sequence"/>
</dbReference>
<name>A0ABN1T3K2_9ACTN</name>
<feature type="compositionally biased region" description="Basic and acidic residues" evidence="1">
    <location>
        <begin position="81"/>
        <end position="103"/>
    </location>
</feature>
<evidence type="ECO:0000313" key="2">
    <source>
        <dbReference type="EMBL" id="GAA1014016.1"/>
    </source>
</evidence>
<gene>
    <name evidence="2" type="ORF">GCM10009564_42500</name>
</gene>
<evidence type="ECO:0000256" key="1">
    <source>
        <dbReference type="SAM" id="MobiDB-lite"/>
    </source>
</evidence>
<organism evidence="2 3">
    <name type="scientific">Streptomyces thermogriseus</name>
    <dbReference type="NCBI Taxonomy" id="75292"/>
    <lineage>
        <taxon>Bacteria</taxon>
        <taxon>Bacillati</taxon>
        <taxon>Actinomycetota</taxon>
        <taxon>Actinomycetes</taxon>
        <taxon>Kitasatosporales</taxon>
        <taxon>Streptomycetaceae</taxon>
        <taxon>Streptomyces</taxon>
    </lineage>
</organism>
<sequence>MSVRAPAPFASGRRTPKARGDVHHIRVPPGHGAKSGGQTPGSTACGGRPLPADFLQSGAGGSDKTAGPPRVRPFPSPDPRGGGRDKERDKELDREAGADRMMEGSRPSRTHAQHMAAHAKESL</sequence>
<comment type="caution">
    <text evidence="2">The sequence shown here is derived from an EMBL/GenBank/DDBJ whole genome shotgun (WGS) entry which is preliminary data.</text>
</comment>
<evidence type="ECO:0000313" key="3">
    <source>
        <dbReference type="Proteomes" id="UP001501072"/>
    </source>
</evidence>